<reference evidence="1" key="1">
    <citation type="submission" date="2021-05" db="EMBL/GenBank/DDBJ databases">
        <authorList>
            <person name="Scholz U."/>
            <person name="Mascher M."/>
            <person name="Fiebig A."/>
        </authorList>
    </citation>
    <scope>NUCLEOTIDE SEQUENCE [LARGE SCALE GENOMIC DNA]</scope>
</reference>
<keyword evidence="2" id="KW-1185">Reference proteome</keyword>
<protein>
    <submittedName>
        <fullName evidence="1">Uncharacterized protein</fullName>
    </submittedName>
</protein>
<name>A0ACD5XIE9_AVESA</name>
<evidence type="ECO:0000313" key="1">
    <source>
        <dbReference type="EnsemblPlants" id="AVESA.00010b.r2.5AG0798180.1.CDS.1"/>
    </source>
</evidence>
<organism evidence="1 2">
    <name type="scientific">Avena sativa</name>
    <name type="common">Oat</name>
    <dbReference type="NCBI Taxonomy" id="4498"/>
    <lineage>
        <taxon>Eukaryota</taxon>
        <taxon>Viridiplantae</taxon>
        <taxon>Streptophyta</taxon>
        <taxon>Embryophyta</taxon>
        <taxon>Tracheophyta</taxon>
        <taxon>Spermatophyta</taxon>
        <taxon>Magnoliopsida</taxon>
        <taxon>Liliopsida</taxon>
        <taxon>Poales</taxon>
        <taxon>Poaceae</taxon>
        <taxon>BOP clade</taxon>
        <taxon>Pooideae</taxon>
        <taxon>Poodae</taxon>
        <taxon>Poeae</taxon>
        <taxon>Poeae Chloroplast Group 1 (Aveneae type)</taxon>
        <taxon>Aveninae</taxon>
        <taxon>Avena</taxon>
    </lineage>
</organism>
<sequence length="460" mass="52049">MSLRTAGSRHPDSVLLDRKAYLEDQVNATTAVGQLSTGEPIRITFSLADPPAVSYFCIHSPEISETDYASEPVVACSEKDMVIIHFSFRFGPRVPSFEPGLREYFIYRAAGCGKKPPSFKPIPYPGPDILMRPHILHHESLGLVPFDNGEFLLVSLSTRMSILDYVLLIFSSKTEQWTTKQVVVQTTPPIISSQSGVPFEINKVIVLGEGLLGWVDLWRGILVCNVLEDSPVVRIIPLPNKPKSNFRWKSSSYFEDSRSYDDSPHNNSPNLSRDVACNNGLIKLIDMEHLYREEIVTQVQNDLASCYDSHLVDDDPRVGVPRTCYVSDGWRLRSYYKHISSSSEYWREECIVHCDDISVYNPRHCLVLPELRAYNTGKLTLRYLISAFPFLSIHGENVVYLMSKVKFEGGKAWILGVDLANKTLEVLEPYSSTRAFFFKPDLCHYMFSKYLNPAPPPPPA</sequence>
<dbReference type="EnsemblPlants" id="AVESA.00010b.r2.5AG0798180.1">
    <property type="protein sequence ID" value="AVESA.00010b.r2.5AG0798180.1.CDS.1"/>
    <property type="gene ID" value="AVESA.00010b.r2.5AG0798180"/>
</dbReference>
<evidence type="ECO:0000313" key="2">
    <source>
        <dbReference type="Proteomes" id="UP001732700"/>
    </source>
</evidence>
<accession>A0ACD5XIE9</accession>
<reference evidence="1" key="2">
    <citation type="submission" date="2025-09" db="UniProtKB">
        <authorList>
            <consortium name="EnsemblPlants"/>
        </authorList>
    </citation>
    <scope>IDENTIFICATION</scope>
</reference>
<proteinExistence type="predicted"/>
<dbReference type="Proteomes" id="UP001732700">
    <property type="component" value="Chromosome 5A"/>
</dbReference>